<dbReference type="Proteomes" id="UP000288623">
    <property type="component" value="Unassembled WGS sequence"/>
</dbReference>
<dbReference type="InterPro" id="IPR000719">
    <property type="entry name" value="Prot_kinase_dom"/>
</dbReference>
<evidence type="ECO:0000256" key="2">
    <source>
        <dbReference type="ARBA" id="ARBA00022729"/>
    </source>
</evidence>
<dbReference type="PROSITE" id="PS50011">
    <property type="entry name" value="PROTEIN_KINASE_DOM"/>
    <property type="match status" value="1"/>
</dbReference>
<accession>A0A433RUJ1</accession>
<keyword evidence="2" id="KW-0732">Signal</keyword>
<evidence type="ECO:0000313" key="6">
    <source>
        <dbReference type="Proteomes" id="UP000288623"/>
    </source>
</evidence>
<dbReference type="GO" id="GO:0016020">
    <property type="term" value="C:membrane"/>
    <property type="evidence" value="ECO:0007669"/>
    <property type="project" value="UniProtKB-SubCell"/>
</dbReference>
<feature type="region of interest" description="Disordered" evidence="3">
    <location>
        <begin position="246"/>
        <end position="267"/>
    </location>
</feature>
<dbReference type="AlphaFoldDB" id="A0A433RUJ1"/>
<dbReference type="RefSeq" id="WP_126990517.1">
    <property type="nucleotide sequence ID" value="NZ_JTFC01000030.1"/>
</dbReference>
<dbReference type="Pfam" id="PF00069">
    <property type="entry name" value="Pkinase"/>
    <property type="match status" value="1"/>
</dbReference>
<dbReference type="Gene3D" id="1.10.510.10">
    <property type="entry name" value="Transferase(Phosphotransferase) domain 1"/>
    <property type="match status" value="1"/>
</dbReference>
<sequence length="503" mass="57205">MENMNTEEKDPLIGSLFEDQNSHVHEITKRLSAGGQGVVYRTKDPNVLIKLKINVDPSTNEEIIVEGKKEYDTYVKSILSAKIIDVPKSVNITKPVAFLKSPQCGYVMRMLDNMVPIQKLMFTTNISEPLEHYKQTGGLKRRIEILAKFAKMFSLLHSRSLVYADISEGNLFISESADATATWLIDADNLEYRVHFTTCTGTPGYQAPEVANGIKNSTYSDVYSFAIVAYKVLTYKPSPFLGALQDTKNTETTDDGWEDDGWDDTEETTDPTILAEQGKLPWVDDPLDDSNRLKTGFPINIVSSPLMFDLFNRTFSKEGRENPASRPTMEEWYNVLNNATKALTTCNCGHTYFFKEKSCPFCNGTSSPKYICKVKNIFNLQKMLSDDEEVGEFVAKLTPEQSVSEVVMGFKVFDMKPNKQFITKEELFETFLTEENENLIEVEINQSIILRNISMSAFLIDANAKRQIIQPYTSLEIPLVDYFKIISYLSEIKSRKLEFKRRV</sequence>
<evidence type="ECO:0000256" key="3">
    <source>
        <dbReference type="SAM" id="MobiDB-lite"/>
    </source>
</evidence>
<protein>
    <recommendedName>
        <fullName evidence="4">Protein kinase domain-containing protein</fullName>
    </recommendedName>
</protein>
<dbReference type="InterPro" id="IPR011009">
    <property type="entry name" value="Kinase-like_dom_sf"/>
</dbReference>
<dbReference type="SMART" id="SM00220">
    <property type="entry name" value="S_TKc"/>
    <property type="match status" value="1"/>
</dbReference>
<dbReference type="InterPro" id="IPR051716">
    <property type="entry name" value="Plant_RL_S/T_kinase"/>
</dbReference>
<feature type="compositionally biased region" description="Acidic residues" evidence="3">
    <location>
        <begin position="252"/>
        <end position="267"/>
    </location>
</feature>
<proteinExistence type="predicted"/>
<evidence type="ECO:0000256" key="1">
    <source>
        <dbReference type="ARBA" id="ARBA00004167"/>
    </source>
</evidence>
<name>A0A433RUJ1_9BACL</name>
<dbReference type="GO" id="GO:0005524">
    <property type="term" value="F:ATP binding"/>
    <property type="evidence" value="ECO:0007669"/>
    <property type="project" value="InterPro"/>
</dbReference>
<evidence type="ECO:0000259" key="4">
    <source>
        <dbReference type="PROSITE" id="PS50011"/>
    </source>
</evidence>
<evidence type="ECO:0000313" key="5">
    <source>
        <dbReference type="EMBL" id="RUS56955.1"/>
    </source>
</evidence>
<dbReference type="GO" id="GO:0004672">
    <property type="term" value="F:protein kinase activity"/>
    <property type="evidence" value="ECO:0007669"/>
    <property type="project" value="InterPro"/>
</dbReference>
<comment type="subcellular location">
    <subcellularLocation>
        <location evidence="1">Membrane</location>
        <topology evidence="1">Single-pass membrane protein</topology>
    </subcellularLocation>
</comment>
<gene>
    <name evidence="5" type="ORF">QI30_08495</name>
</gene>
<dbReference type="EMBL" id="JTFC01000030">
    <property type="protein sequence ID" value="RUS56955.1"/>
    <property type="molecule type" value="Genomic_DNA"/>
</dbReference>
<organism evidence="5 6">
    <name type="scientific">Candidatus Kurthia intestinigallinarum</name>
    <dbReference type="NCBI Taxonomy" id="1562256"/>
    <lineage>
        <taxon>Bacteria</taxon>
        <taxon>Bacillati</taxon>
        <taxon>Bacillota</taxon>
        <taxon>Bacilli</taxon>
        <taxon>Bacillales</taxon>
        <taxon>Caryophanaceae</taxon>
        <taxon>Kurthia</taxon>
    </lineage>
</organism>
<keyword evidence="6" id="KW-1185">Reference proteome</keyword>
<feature type="domain" description="Protein kinase" evidence="4">
    <location>
        <begin position="25"/>
        <end position="353"/>
    </location>
</feature>
<reference evidence="5 6" key="1">
    <citation type="submission" date="2014-11" db="EMBL/GenBank/DDBJ databases">
        <title>Genome sequence and analysis of novel Kurthia sp.</title>
        <authorList>
            <person name="Lawson J.N."/>
            <person name="Gonzalez J.E."/>
            <person name="Rinauldi L."/>
            <person name="Xuan Z."/>
            <person name="Firman A."/>
            <person name="Shaddox L."/>
            <person name="Trudeau A."/>
            <person name="Shah S."/>
            <person name="Reiman D."/>
        </authorList>
    </citation>
    <scope>NUCLEOTIDE SEQUENCE [LARGE SCALE GENOMIC DNA]</scope>
    <source>
        <strain evidence="5 6">3B1D</strain>
    </source>
</reference>
<dbReference type="PANTHER" id="PTHR48053">
    <property type="entry name" value="LEUCINE RICH REPEAT FAMILY PROTEIN, EXPRESSED"/>
    <property type="match status" value="1"/>
</dbReference>
<dbReference type="OrthoDB" id="583109at2"/>
<comment type="caution">
    <text evidence="5">The sequence shown here is derived from an EMBL/GenBank/DDBJ whole genome shotgun (WGS) entry which is preliminary data.</text>
</comment>
<dbReference type="SUPFAM" id="SSF56112">
    <property type="entry name" value="Protein kinase-like (PK-like)"/>
    <property type="match status" value="1"/>
</dbReference>
<dbReference type="PANTHER" id="PTHR48053:SF71">
    <property type="entry name" value="LEUCINE RICH REPEAT FAMILY PROTEIN, EXPRESSED"/>
    <property type="match status" value="1"/>
</dbReference>